<gene>
    <name evidence="10" type="ORF">PYCCODRAFT_1464382</name>
</gene>
<evidence type="ECO:0000256" key="7">
    <source>
        <dbReference type="ARBA" id="ARBA00023065"/>
    </source>
</evidence>
<dbReference type="Pfam" id="PF05493">
    <property type="entry name" value="ATP_synt_H"/>
    <property type="match status" value="1"/>
</dbReference>
<evidence type="ECO:0008006" key="12">
    <source>
        <dbReference type="Google" id="ProtNLM"/>
    </source>
</evidence>
<dbReference type="AlphaFoldDB" id="A0A1Y2IZB0"/>
<dbReference type="OrthoDB" id="1508846at2759"/>
<feature type="transmembrane region" description="Helical" evidence="9">
    <location>
        <begin position="6"/>
        <end position="25"/>
    </location>
</feature>
<comment type="similarity">
    <text evidence="2">Belongs to the V-ATPase e1/e2 subunit family.</text>
</comment>
<dbReference type="GO" id="GO:0046961">
    <property type="term" value="F:proton-transporting ATPase activity, rotational mechanism"/>
    <property type="evidence" value="ECO:0007669"/>
    <property type="project" value="InterPro"/>
</dbReference>
<evidence type="ECO:0000256" key="9">
    <source>
        <dbReference type="SAM" id="Phobius"/>
    </source>
</evidence>
<keyword evidence="8 9" id="KW-0472">Membrane</keyword>
<keyword evidence="7" id="KW-0406">Ion transport</keyword>
<evidence type="ECO:0000256" key="8">
    <source>
        <dbReference type="ARBA" id="ARBA00023136"/>
    </source>
</evidence>
<name>A0A1Y2IZB0_TRAC3</name>
<organism evidence="10 11">
    <name type="scientific">Trametes coccinea (strain BRFM310)</name>
    <name type="common">Pycnoporus coccineus</name>
    <dbReference type="NCBI Taxonomy" id="1353009"/>
    <lineage>
        <taxon>Eukaryota</taxon>
        <taxon>Fungi</taxon>
        <taxon>Dikarya</taxon>
        <taxon>Basidiomycota</taxon>
        <taxon>Agaricomycotina</taxon>
        <taxon>Agaricomycetes</taxon>
        <taxon>Polyporales</taxon>
        <taxon>Polyporaceae</taxon>
        <taxon>Trametes</taxon>
    </lineage>
</organism>
<comment type="subcellular location">
    <subcellularLocation>
        <location evidence="1">Endomembrane system</location>
        <topology evidence="1">Multi-pass membrane protein</topology>
    </subcellularLocation>
</comment>
<proteinExistence type="inferred from homology"/>
<evidence type="ECO:0000256" key="2">
    <source>
        <dbReference type="ARBA" id="ARBA00008328"/>
    </source>
</evidence>
<dbReference type="GO" id="GO:0007035">
    <property type="term" value="P:vacuolar acidification"/>
    <property type="evidence" value="ECO:0007669"/>
    <property type="project" value="TreeGrafter"/>
</dbReference>
<feature type="transmembrane region" description="Helical" evidence="9">
    <location>
        <begin position="37"/>
        <end position="55"/>
    </location>
</feature>
<dbReference type="STRING" id="1353009.A0A1Y2IZB0"/>
<dbReference type="GO" id="GO:0012505">
    <property type="term" value="C:endomembrane system"/>
    <property type="evidence" value="ECO:0007669"/>
    <property type="project" value="UniProtKB-SubCell"/>
</dbReference>
<sequence>MSSSLPTLYILVLAILAGSVGWFATPKGPNQTLIRTCILLTLACCYLMWMVTYLAQVHPLERPRRVVE</sequence>
<keyword evidence="11" id="KW-1185">Reference proteome</keyword>
<dbReference type="EMBL" id="KZ084090">
    <property type="protein sequence ID" value="OSD06448.1"/>
    <property type="molecule type" value="Genomic_DNA"/>
</dbReference>
<evidence type="ECO:0000256" key="4">
    <source>
        <dbReference type="ARBA" id="ARBA00022692"/>
    </source>
</evidence>
<dbReference type="InterPro" id="IPR008389">
    <property type="entry name" value="ATPase_V0-cplx_e1/e2_su"/>
</dbReference>
<keyword evidence="4 9" id="KW-0812">Transmembrane</keyword>
<dbReference type="Proteomes" id="UP000193067">
    <property type="component" value="Unassembled WGS sequence"/>
</dbReference>
<reference evidence="10 11" key="1">
    <citation type="journal article" date="2015" name="Biotechnol. Biofuels">
        <title>Enhanced degradation of softwood versus hardwood by the white-rot fungus Pycnoporus coccineus.</title>
        <authorList>
            <person name="Couturier M."/>
            <person name="Navarro D."/>
            <person name="Chevret D."/>
            <person name="Henrissat B."/>
            <person name="Piumi F."/>
            <person name="Ruiz-Duenas F.J."/>
            <person name="Martinez A.T."/>
            <person name="Grigoriev I.V."/>
            <person name="Riley R."/>
            <person name="Lipzen A."/>
            <person name="Berrin J.G."/>
            <person name="Master E.R."/>
            <person name="Rosso M.N."/>
        </authorList>
    </citation>
    <scope>NUCLEOTIDE SEQUENCE [LARGE SCALE GENOMIC DNA]</scope>
    <source>
        <strain evidence="10 11">BRFM310</strain>
    </source>
</reference>
<dbReference type="PANTHER" id="PTHR12263">
    <property type="entry name" value="VACUOLAR ATP SYNTHASE SUBUNIT H"/>
    <property type="match status" value="1"/>
</dbReference>
<dbReference type="PANTHER" id="PTHR12263:SF0">
    <property type="entry name" value="V-TYPE PROTON ATPASE SUBUNIT"/>
    <property type="match status" value="1"/>
</dbReference>
<evidence type="ECO:0000256" key="5">
    <source>
        <dbReference type="ARBA" id="ARBA00022781"/>
    </source>
</evidence>
<evidence type="ECO:0000313" key="11">
    <source>
        <dbReference type="Proteomes" id="UP000193067"/>
    </source>
</evidence>
<evidence type="ECO:0000256" key="3">
    <source>
        <dbReference type="ARBA" id="ARBA00022448"/>
    </source>
</evidence>
<dbReference type="GO" id="GO:0000220">
    <property type="term" value="C:vacuolar proton-transporting V-type ATPase, V0 domain"/>
    <property type="evidence" value="ECO:0007669"/>
    <property type="project" value="TreeGrafter"/>
</dbReference>
<evidence type="ECO:0000313" key="10">
    <source>
        <dbReference type="EMBL" id="OSD06448.1"/>
    </source>
</evidence>
<keyword evidence="6 9" id="KW-1133">Transmembrane helix</keyword>
<protein>
    <recommendedName>
        <fullName evidence="12">ATPase, V0 complex, subunit E</fullName>
    </recommendedName>
</protein>
<accession>A0A1Y2IZB0</accession>
<keyword evidence="5" id="KW-0375">Hydrogen ion transport</keyword>
<keyword evidence="3" id="KW-0813">Transport</keyword>
<evidence type="ECO:0000256" key="1">
    <source>
        <dbReference type="ARBA" id="ARBA00004127"/>
    </source>
</evidence>
<evidence type="ECO:0000256" key="6">
    <source>
        <dbReference type="ARBA" id="ARBA00022989"/>
    </source>
</evidence>